<protein>
    <recommendedName>
        <fullName evidence="8">RxLR effector protein</fullName>
    </recommendedName>
</protein>
<evidence type="ECO:0000313" key="5">
    <source>
        <dbReference type="EMBL" id="KUF92063.1"/>
    </source>
</evidence>
<proteinExistence type="predicted"/>
<reference evidence="3" key="1">
    <citation type="submission" date="2013-11" db="EMBL/GenBank/DDBJ databases">
        <title>The Genome Sequence of Phytophthora parasitica CJ05E6.</title>
        <authorList>
            <consortium name="The Broad Institute Genomics Platform"/>
            <person name="Russ C."/>
            <person name="Tyler B."/>
            <person name="Panabieres F."/>
            <person name="Shan W."/>
            <person name="Tripathy S."/>
            <person name="Grunwald N."/>
            <person name="Machado M."/>
            <person name="Johnson C.S."/>
            <person name="Arredondo F."/>
            <person name="Hong C."/>
            <person name="Coffey M."/>
            <person name="Young S.K."/>
            <person name="Zeng Q."/>
            <person name="Gargeya S."/>
            <person name="Fitzgerald M."/>
            <person name="Abouelleil A."/>
            <person name="Alvarado L."/>
            <person name="Chapman S.B."/>
            <person name="Gainer-Dewar J."/>
            <person name="Goldberg J."/>
            <person name="Griggs A."/>
            <person name="Gujja S."/>
            <person name="Hansen M."/>
            <person name="Howarth C."/>
            <person name="Imamovic A."/>
            <person name="Ireland A."/>
            <person name="Larimer J."/>
            <person name="McCowan C."/>
            <person name="Murphy C."/>
            <person name="Pearson M."/>
            <person name="Poon T.W."/>
            <person name="Priest M."/>
            <person name="Roberts A."/>
            <person name="Saif S."/>
            <person name="Shea T."/>
            <person name="Sykes S."/>
            <person name="Wortman J."/>
            <person name="Nusbaum C."/>
            <person name="Birren B."/>
        </authorList>
    </citation>
    <scope>NUCLEOTIDE SEQUENCE [LARGE SCALE GENOMIC DNA]</scope>
    <source>
        <strain evidence="3">CJ05E6</strain>
    </source>
</reference>
<feature type="compositionally biased region" description="Low complexity" evidence="1">
    <location>
        <begin position="153"/>
        <end position="176"/>
    </location>
</feature>
<organism evidence="5 7">
    <name type="scientific">Phytophthora nicotianae</name>
    <name type="common">Potato buckeye rot agent</name>
    <name type="synonym">Phytophthora parasitica</name>
    <dbReference type="NCBI Taxonomy" id="4792"/>
    <lineage>
        <taxon>Eukaryota</taxon>
        <taxon>Sar</taxon>
        <taxon>Stramenopiles</taxon>
        <taxon>Oomycota</taxon>
        <taxon>Peronosporomycetes</taxon>
        <taxon>Peronosporales</taxon>
        <taxon>Peronosporaceae</taxon>
        <taxon>Phytophthora</taxon>
    </lineage>
</organism>
<evidence type="ECO:0000313" key="4">
    <source>
        <dbReference type="EMBL" id="KUF86083.1"/>
    </source>
</evidence>
<dbReference type="OMA" id="STEHVAF"/>
<feature type="signal peptide" evidence="2">
    <location>
        <begin position="1"/>
        <end position="23"/>
    </location>
</feature>
<evidence type="ECO:0000256" key="1">
    <source>
        <dbReference type="SAM" id="MobiDB-lite"/>
    </source>
</evidence>
<evidence type="ECO:0000313" key="6">
    <source>
        <dbReference type="Proteomes" id="UP000052943"/>
    </source>
</evidence>
<dbReference type="Proteomes" id="UP000053864">
    <property type="component" value="Unassembled WGS sequence"/>
</dbReference>
<keyword evidence="2" id="KW-0732">Signal</keyword>
<reference evidence="6 7" key="2">
    <citation type="submission" date="2015-11" db="EMBL/GenBank/DDBJ databases">
        <title>Genomes and virulence difference between two physiological races of Phytophthora nicotianae.</title>
        <authorList>
            <person name="Liu H."/>
            <person name="Ma X."/>
            <person name="Yu H."/>
            <person name="Fang D."/>
            <person name="Li Y."/>
            <person name="Wang X."/>
            <person name="Wang W."/>
            <person name="Dong Y."/>
            <person name="Xiao B."/>
        </authorList>
    </citation>
    <scope>NUCLEOTIDE SEQUENCE [LARGE SCALE GENOMIC DNA]</scope>
    <source>
        <strain evidence="6">race 0</strain>
        <strain evidence="4">Race 0</strain>
        <strain evidence="5">Race 1</strain>
        <strain evidence="7">race 1</strain>
    </source>
</reference>
<dbReference type="AlphaFoldDB" id="A0A0W8D6P2"/>
<dbReference type="Proteomes" id="UP000052943">
    <property type="component" value="Unassembled WGS sequence"/>
</dbReference>
<evidence type="ECO:0000256" key="2">
    <source>
        <dbReference type="SAM" id="SignalP"/>
    </source>
</evidence>
<dbReference type="EMBL" id="LNFO01002358">
    <property type="protein sequence ID" value="KUF86083.1"/>
    <property type="molecule type" value="Genomic_DNA"/>
</dbReference>
<accession>W2I9Y1</accession>
<evidence type="ECO:0008006" key="8">
    <source>
        <dbReference type="Google" id="ProtNLM"/>
    </source>
</evidence>
<sequence length="176" mass="18777">MRFGVAVVFLVAAFVASFTHIDSTEHVALVDDDRRLRAEAPVNKAGASKLAGELGVKLKENPALTKTVNTIKKSGGNIVAIKNTVKQFAGKLAKDGAKISDESVTKISKTISEVLQKHPRAKKNAKITYIIATGLLSKYGLYKLLFDRDSDKNSTAPANTTTATSTTTTASNVTLK</sequence>
<gene>
    <name evidence="4" type="ORF">AM587_10005293</name>
    <name evidence="5" type="ORF">AM588_10005273</name>
    <name evidence="3" type="ORF">L916_16089</name>
</gene>
<feature type="chain" id="PRO_5007439978" description="RxLR effector protein" evidence="2">
    <location>
        <begin position="24"/>
        <end position="176"/>
    </location>
</feature>
<dbReference type="EMBL" id="LNFP01000510">
    <property type="protein sequence ID" value="KUF92063.1"/>
    <property type="molecule type" value="Genomic_DNA"/>
</dbReference>
<dbReference type="Proteomes" id="UP000054636">
    <property type="component" value="Unassembled WGS sequence"/>
</dbReference>
<accession>A0A0W8D6P2</accession>
<dbReference type="VEuPathDB" id="FungiDB:PPTG_15879"/>
<evidence type="ECO:0000313" key="7">
    <source>
        <dbReference type="Proteomes" id="UP000054636"/>
    </source>
</evidence>
<name>A0A0W8D6P2_PHYNI</name>
<evidence type="ECO:0000313" key="3">
    <source>
        <dbReference type="EMBL" id="ETL31001.1"/>
    </source>
</evidence>
<feature type="region of interest" description="Disordered" evidence="1">
    <location>
        <begin position="152"/>
        <end position="176"/>
    </location>
</feature>
<dbReference type="EMBL" id="KI675158">
    <property type="protein sequence ID" value="ETL31001.1"/>
    <property type="molecule type" value="Genomic_DNA"/>
</dbReference>